<evidence type="ECO:0000313" key="2">
    <source>
        <dbReference type="EMBL" id="QEX39437.1"/>
    </source>
</evidence>
<dbReference type="GeneID" id="58090290"/>
<organism evidence="3 5">
    <name type="scientific">Staphylococcus lugdunensis</name>
    <dbReference type="NCBI Taxonomy" id="28035"/>
    <lineage>
        <taxon>Bacteria</taxon>
        <taxon>Bacillati</taxon>
        <taxon>Bacillota</taxon>
        <taxon>Bacilli</taxon>
        <taxon>Bacillales</taxon>
        <taxon>Staphylococcaceae</taxon>
        <taxon>Staphylococcus</taxon>
    </lineage>
</organism>
<name>A0A133Q898_STALU</name>
<gene>
    <name evidence="3" type="ORF">EQ812_04355</name>
    <name evidence="2" type="ORF">FO454_11195</name>
    <name evidence="1" type="ORF">HMPREF3225_00871</name>
</gene>
<keyword evidence="6" id="KW-1185">Reference proteome</keyword>
<evidence type="ECO:0000313" key="5">
    <source>
        <dbReference type="Proteomes" id="UP000293637"/>
    </source>
</evidence>
<dbReference type="EMBL" id="CP041722">
    <property type="protein sequence ID" value="QEX39437.1"/>
    <property type="molecule type" value="Genomic_DNA"/>
</dbReference>
<reference evidence="2 6" key="3">
    <citation type="submission" date="2019-07" db="EMBL/GenBank/DDBJ databases">
        <title>Comparative genome analysis of staphylococcus lugdunensis shows clonal complex-dependent diversity of the putative virulence factor, ess/type vii locus.</title>
        <authorList>
            <person name="Lebeurre J."/>
            <person name="Dahyot S."/>
            <person name="Diene S."/>
            <person name="Paulay A."/>
            <person name="Aubourg M."/>
            <person name="Argemi X."/>
            <person name="Giard J.-C."/>
            <person name="Tournier I."/>
            <person name="Francois P."/>
            <person name="Pestel-Caron M."/>
        </authorList>
    </citation>
    <scope>NUCLEOTIDE SEQUENCE [LARGE SCALE GENOMIC DNA]</scope>
    <source>
        <strain evidence="2 6">SL13</strain>
    </source>
</reference>
<evidence type="ECO:0000313" key="1">
    <source>
        <dbReference type="EMBL" id="KXA39105.1"/>
    </source>
</evidence>
<reference evidence="1 4" key="1">
    <citation type="submission" date="2016-01" db="EMBL/GenBank/DDBJ databases">
        <authorList>
            <person name="Mitreva M."/>
            <person name="Pepin K.H."/>
            <person name="Mihindukulasuriya K.A."/>
            <person name="Fulton R."/>
            <person name="Fronick C."/>
            <person name="O'Laughlin M."/>
            <person name="Miner T."/>
            <person name="Herter B."/>
            <person name="Rosa B.A."/>
            <person name="Cordes M."/>
            <person name="Tomlinson C."/>
            <person name="Wollam A."/>
            <person name="Palsikar V.B."/>
            <person name="Mardis E.R."/>
            <person name="Wilson R.K."/>
        </authorList>
    </citation>
    <scope>NUCLEOTIDE SEQUENCE [LARGE SCALE GENOMIC DNA]</scope>
    <source>
        <strain evidence="1 4">MJR7738</strain>
    </source>
</reference>
<dbReference type="RefSeq" id="WP_002459672.1">
    <property type="nucleotide sequence ID" value="NZ_AP021848.1"/>
</dbReference>
<dbReference type="AlphaFoldDB" id="A0A133Q898"/>
<dbReference type="EMBL" id="SCHB01000002">
    <property type="protein sequence ID" value="TBW73082.1"/>
    <property type="molecule type" value="Genomic_DNA"/>
</dbReference>
<evidence type="ECO:0000313" key="3">
    <source>
        <dbReference type="EMBL" id="TBW73082.1"/>
    </source>
</evidence>
<dbReference type="STRING" id="28035.B6N84_10035"/>
<reference evidence="3 5" key="2">
    <citation type="journal article" date="2019" name="Sci. Transl. Med.">
        <title>Quorum sensing between bacterial species on the skin protects against epidermal injury in atopic dermatitis.</title>
        <authorList>
            <person name="Williams M.R."/>
        </authorList>
    </citation>
    <scope>NUCLEOTIDE SEQUENCE [LARGE SCALE GENOMIC DNA]</scope>
    <source>
        <strain evidence="3 5">E7</strain>
    </source>
</reference>
<dbReference type="eggNOG" id="ENOG503037F">
    <property type="taxonomic scope" value="Bacteria"/>
</dbReference>
<dbReference type="EMBL" id="LRQI01000030">
    <property type="protein sequence ID" value="KXA39105.1"/>
    <property type="molecule type" value="Genomic_DNA"/>
</dbReference>
<protein>
    <submittedName>
        <fullName evidence="3">Uncharacterized protein</fullName>
    </submittedName>
</protein>
<dbReference type="Proteomes" id="UP000070063">
    <property type="component" value="Unassembled WGS sequence"/>
</dbReference>
<sequence>MPAWDIHIQSKRNIAVQEFEQSLSVIEPIDDSSFQILAEIDLKGETPTTYLFDDTLVIDIQSETTEIKIFDK</sequence>
<proteinExistence type="predicted"/>
<dbReference type="Proteomes" id="UP000325462">
    <property type="component" value="Chromosome"/>
</dbReference>
<evidence type="ECO:0000313" key="6">
    <source>
        <dbReference type="Proteomes" id="UP000325462"/>
    </source>
</evidence>
<evidence type="ECO:0000313" key="4">
    <source>
        <dbReference type="Proteomes" id="UP000070063"/>
    </source>
</evidence>
<dbReference type="Proteomes" id="UP000293637">
    <property type="component" value="Unassembled WGS sequence"/>
</dbReference>
<accession>A0A133Q898</accession>